<keyword evidence="2" id="KW-1185">Reference proteome</keyword>
<name>A0ABV7QKD1_9PSEU</name>
<proteinExistence type="predicted"/>
<protein>
    <recommendedName>
        <fullName evidence="3">Integrase</fullName>
    </recommendedName>
</protein>
<accession>A0ABV7QKD1</accession>
<organism evidence="1 2">
    <name type="scientific">Amycolatopsis halotolerans</name>
    <dbReference type="NCBI Taxonomy" id="330083"/>
    <lineage>
        <taxon>Bacteria</taxon>
        <taxon>Bacillati</taxon>
        <taxon>Actinomycetota</taxon>
        <taxon>Actinomycetes</taxon>
        <taxon>Pseudonocardiales</taxon>
        <taxon>Pseudonocardiaceae</taxon>
        <taxon>Amycolatopsis</taxon>
    </lineage>
</organism>
<sequence length="158" mass="18255">MFAVLRLLSMTDRERDVEIFALRRQLTILQRQFGGQRQRLRPEDRMFLLMLLVPLSRAVLRRLRLVASSDTVLRWHRDLVKHRHSRSSVNRGPERPRTLASIRRLVLRLAVENPVWGYRRIHGELALLGIKVAPSIRVGDPQGPWSRLGAATDESQAG</sequence>
<reference evidence="2" key="1">
    <citation type="journal article" date="2019" name="Int. J. Syst. Evol. Microbiol.">
        <title>The Global Catalogue of Microorganisms (GCM) 10K type strain sequencing project: providing services to taxonomists for standard genome sequencing and annotation.</title>
        <authorList>
            <consortium name="The Broad Institute Genomics Platform"/>
            <consortium name="The Broad Institute Genome Sequencing Center for Infectious Disease"/>
            <person name="Wu L."/>
            <person name="Ma J."/>
        </authorList>
    </citation>
    <scope>NUCLEOTIDE SEQUENCE [LARGE SCALE GENOMIC DNA]</scope>
    <source>
        <strain evidence="2">CGMCC 4.7682</strain>
    </source>
</reference>
<dbReference type="Proteomes" id="UP001595764">
    <property type="component" value="Unassembled WGS sequence"/>
</dbReference>
<evidence type="ECO:0008006" key="3">
    <source>
        <dbReference type="Google" id="ProtNLM"/>
    </source>
</evidence>
<dbReference type="RefSeq" id="WP_377876425.1">
    <property type="nucleotide sequence ID" value="NZ_JBHMAY010000096.1"/>
</dbReference>
<evidence type="ECO:0000313" key="2">
    <source>
        <dbReference type="Proteomes" id="UP001595764"/>
    </source>
</evidence>
<comment type="caution">
    <text evidence="1">The sequence shown here is derived from an EMBL/GenBank/DDBJ whole genome shotgun (WGS) entry which is preliminary data.</text>
</comment>
<evidence type="ECO:0000313" key="1">
    <source>
        <dbReference type="EMBL" id="MFC3512758.1"/>
    </source>
</evidence>
<gene>
    <name evidence="1" type="ORF">ACFORO_21495</name>
</gene>
<dbReference type="EMBL" id="JBHRWI010000025">
    <property type="protein sequence ID" value="MFC3512758.1"/>
    <property type="molecule type" value="Genomic_DNA"/>
</dbReference>